<dbReference type="PANTHER" id="PTHR43507">
    <property type="entry name" value="NADH-UBIQUINONE OXIDOREDUCTASE CHAIN 4"/>
    <property type="match status" value="1"/>
</dbReference>
<feature type="transmembrane region" description="Helical" evidence="10">
    <location>
        <begin position="135"/>
        <end position="155"/>
    </location>
</feature>
<evidence type="ECO:0000256" key="10">
    <source>
        <dbReference type="SAM" id="Phobius"/>
    </source>
</evidence>
<feature type="transmembrane region" description="Helical" evidence="10">
    <location>
        <begin position="301"/>
        <end position="323"/>
    </location>
</feature>
<dbReference type="Pfam" id="PF00361">
    <property type="entry name" value="Proton_antipo_M"/>
    <property type="match status" value="1"/>
</dbReference>
<sequence>MSSWPLLSLLIWVPIIGGLLTLAFGNSRATQAKWFALAVALLTFVLSVPLYTGFDFANPGMQFTELREWIPAYDIFYSLGADGISVALIILTTLTTVLVLIGAWGSVKTRVSQYLASFLVLEGMMVGVFSAMDAVLFYVFFEAMLIPMFIIIGVWGGPKRVYASVKFFLYTFLGSVFMLVGLVYLYIKGGSFQLADLYALPLTGTEQMWLFFAFLAAFAVKIPMFPVHTWLPDAHVEAPTGGSVILAAIMLKIGGYGFLRFSLPITPDAGHEWAWLVIALSLVAIVYIGMVALAQRDMKKLIAYSSISHMGFVTLGTFIAFMLVRGGNSDGAELGLQGAMVQMVSHGFISGAMFSCVGILYDRMHSRMIRDYGGVANTMPWFAALFVLFAMANAGLPGTSGFVGEFMVILAAFQANPWLAFGAAFTLIIGAAYTLWLVKRVIFGEVANQHVAELTDINARETTVLVAFAIGVLLIGLWPAPLIELMDGSIGQLAAQLATSKLQGP</sequence>
<dbReference type="Proteomes" id="UP000321248">
    <property type="component" value="Unassembled WGS sequence"/>
</dbReference>
<evidence type="ECO:0000256" key="2">
    <source>
        <dbReference type="ARBA" id="ARBA00009025"/>
    </source>
</evidence>
<dbReference type="InterPro" id="IPR001750">
    <property type="entry name" value="ND/Mrp_TM"/>
</dbReference>
<keyword evidence="13" id="KW-1185">Reference proteome</keyword>
<dbReference type="AlphaFoldDB" id="A0A5C8KVF4"/>
<evidence type="ECO:0000256" key="1">
    <source>
        <dbReference type="ARBA" id="ARBA00004127"/>
    </source>
</evidence>
<dbReference type="NCBIfam" id="NF004501">
    <property type="entry name" value="PRK05846.1-5"/>
    <property type="match status" value="1"/>
</dbReference>
<protein>
    <recommendedName>
        <fullName evidence="3">NADH-quinone oxidoreductase subunit M</fullName>
    </recommendedName>
    <alternativeName>
        <fullName evidence="7">NADH dehydrogenase I subunit M</fullName>
    </alternativeName>
    <alternativeName>
        <fullName evidence="8">NDH-1 subunit M</fullName>
    </alternativeName>
</protein>
<name>A0A5C8KVF4_9GAMM</name>
<evidence type="ECO:0000256" key="6">
    <source>
        <dbReference type="ARBA" id="ARBA00023136"/>
    </source>
</evidence>
<dbReference type="NCBIfam" id="TIGR01972">
    <property type="entry name" value="NDH_I_M"/>
    <property type="match status" value="1"/>
</dbReference>
<dbReference type="GO" id="GO:0048039">
    <property type="term" value="F:ubiquinone binding"/>
    <property type="evidence" value="ECO:0007669"/>
    <property type="project" value="TreeGrafter"/>
</dbReference>
<evidence type="ECO:0000313" key="13">
    <source>
        <dbReference type="Proteomes" id="UP000321248"/>
    </source>
</evidence>
<evidence type="ECO:0000256" key="3">
    <source>
        <dbReference type="ARBA" id="ARBA00019906"/>
    </source>
</evidence>
<feature type="transmembrane region" description="Helical" evidence="10">
    <location>
        <begin position="418"/>
        <end position="438"/>
    </location>
</feature>
<feature type="transmembrane region" description="Helical" evidence="10">
    <location>
        <begin position="207"/>
        <end position="231"/>
    </location>
</feature>
<dbReference type="GO" id="GO:0008137">
    <property type="term" value="F:NADH dehydrogenase (ubiquinone) activity"/>
    <property type="evidence" value="ECO:0007669"/>
    <property type="project" value="InterPro"/>
</dbReference>
<dbReference type="NCBIfam" id="NF004499">
    <property type="entry name" value="PRK05846.1-3"/>
    <property type="match status" value="1"/>
</dbReference>
<proteinExistence type="inferred from homology"/>
<evidence type="ECO:0000256" key="8">
    <source>
        <dbReference type="ARBA" id="ARBA00032798"/>
    </source>
</evidence>
<feature type="transmembrane region" description="Helical" evidence="10">
    <location>
        <begin position="34"/>
        <end position="54"/>
    </location>
</feature>
<dbReference type="EMBL" id="VRTS01000001">
    <property type="protein sequence ID" value="TXK65739.1"/>
    <property type="molecule type" value="Genomic_DNA"/>
</dbReference>
<evidence type="ECO:0000313" key="12">
    <source>
        <dbReference type="EMBL" id="TXK65739.1"/>
    </source>
</evidence>
<dbReference type="InterPro" id="IPR003918">
    <property type="entry name" value="NADH_UbQ_OxRdtase"/>
</dbReference>
<comment type="similarity">
    <text evidence="2">Belongs to the complex I subunit 4 family.</text>
</comment>
<evidence type="ECO:0000256" key="9">
    <source>
        <dbReference type="RuleBase" id="RU000320"/>
    </source>
</evidence>
<dbReference type="GO" id="GO:0016020">
    <property type="term" value="C:membrane"/>
    <property type="evidence" value="ECO:0007669"/>
    <property type="project" value="UniProtKB-SubCell"/>
</dbReference>
<dbReference type="RefSeq" id="WP_147890412.1">
    <property type="nucleotide sequence ID" value="NZ_VRTS01000001.1"/>
</dbReference>
<feature type="transmembrane region" description="Helical" evidence="10">
    <location>
        <begin position="343"/>
        <end position="361"/>
    </location>
</feature>
<keyword evidence="5 10" id="KW-1133">Transmembrane helix</keyword>
<gene>
    <name evidence="12" type="ORF">FU658_01070</name>
</gene>
<organism evidence="12 13">
    <name type="scientific">Alkalisalibacterium limincola</name>
    <dbReference type="NCBI Taxonomy" id="2699169"/>
    <lineage>
        <taxon>Bacteria</taxon>
        <taxon>Pseudomonadati</taxon>
        <taxon>Pseudomonadota</taxon>
        <taxon>Gammaproteobacteria</taxon>
        <taxon>Lysobacterales</taxon>
        <taxon>Lysobacteraceae</taxon>
        <taxon>Alkalisalibacterium</taxon>
    </lineage>
</organism>
<dbReference type="InterPro" id="IPR010227">
    <property type="entry name" value="NADH_Q_OxRdtase_chainM/4"/>
</dbReference>
<evidence type="ECO:0000259" key="11">
    <source>
        <dbReference type="Pfam" id="PF00361"/>
    </source>
</evidence>
<evidence type="ECO:0000256" key="4">
    <source>
        <dbReference type="ARBA" id="ARBA00022692"/>
    </source>
</evidence>
<feature type="transmembrane region" description="Helical" evidence="10">
    <location>
        <begin position="6"/>
        <end position="25"/>
    </location>
</feature>
<dbReference type="OrthoDB" id="9768329at2"/>
<keyword evidence="4 9" id="KW-0812">Transmembrane</keyword>
<dbReference type="GO" id="GO:0042773">
    <property type="term" value="P:ATP synthesis coupled electron transport"/>
    <property type="evidence" value="ECO:0007669"/>
    <property type="project" value="InterPro"/>
</dbReference>
<keyword evidence="6 10" id="KW-0472">Membrane</keyword>
<reference evidence="12 13" key="1">
    <citation type="submission" date="2019-08" db="EMBL/GenBank/DDBJ databases">
        <authorList>
            <person name="Karlyshev A.V."/>
        </authorList>
    </citation>
    <scope>NUCLEOTIDE SEQUENCE [LARGE SCALE GENOMIC DNA]</scope>
    <source>
        <strain evidence="12 13">Alg18-2.2</strain>
    </source>
</reference>
<feature type="transmembrane region" description="Helical" evidence="10">
    <location>
        <begin position="167"/>
        <end position="187"/>
    </location>
</feature>
<feature type="transmembrane region" description="Helical" evidence="10">
    <location>
        <begin position="382"/>
        <end position="412"/>
    </location>
</feature>
<evidence type="ECO:0000256" key="7">
    <source>
        <dbReference type="ARBA" id="ARBA00031584"/>
    </source>
</evidence>
<dbReference type="GO" id="GO:0015990">
    <property type="term" value="P:electron transport coupled proton transport"/>
    <property type="evidence" value="ECO:0007669"/>
    <property type="project" value="TreeGrafter"/>
</dbReference>
<feature type="transmembrane region" description="Helical" evidence="10">
    <location>
        <begin position="243"/>
        <end position="261"/>
    </location>
</feature>
<feature type="transmembrane region" description="Helical" evidence="10">
    <location>
        <begin position="111"/>
        <end position="129"/>
    </location>
</feature>
<keyword evidence="12" id="KW-0560">Oxidoreductase</keyword>
<comment type="subcellular location">
    <subcellularLocation>
        <location evidence="1">Endomembrane system</location>
        <topology evidence="1">Multi-pass membrane protein</topology>
    </subcellularLocation>
    <subcellularLocation>
        <location evidence="9">Membrane</location>
        <topology evidence="9">Multi-pass membrane protein</topology>
    </subcellularLocation>
</comment>
<feature type="transmembrane region" description="Helical" evidence="10">
    <location>
        <begin position="84"/>
        <end position="104"/>
    </location>
</feature>
<accession>A0A5C8KVF4</accession>
<dbReference type="PRINTS" id="PR01437">
    <property type="entry name" value="NUOXDRDTASE4"/>
</dbReference>
<dbReference type="GO" id="GO:0012505">
    <property type="term" value="C:endomembrane system"/>
    <property type="evidence" value="ECO:0007669"/>
    <property type="project" value="UniProtKB-SubCell"/>
</dbReference>
<feature type="domain" description="NADH:quinone oxidoreductase/Mrp antiporter transmembrane" evidence="11">
    <location>
        <begin position="131"/>
        <end position="426"/>
    </location>
</feature>
<feature type="transmembrane region" description="Helical" evidence="10">
    <location>
        <begin position="459"/>
        <end position="478"/>
    </location>
</feature>
<comment type="caution">
    <text evidence="12">The sequence shown here is derived from an EMBL/GenBank/DDBJ whole genome shotgun (WGS) entry which is preliminary data.</text>
</comment>
<feature type="transmembrane region" description="Helical" evidence="10">
    <location>
        <begin position="273"/>
        <end position="294"/>
    </location>
</feature>
<dbReference type="PANTHER" id="PTHR43507:SF1">
    <property type="entry name" value="NADH-UBIQUINONE OXIDOREDUCTASE CHAIN 4"/>
    <property type="match status" value="1"/>
</dbReference>
<dbReference type="GO" id="GO:0003954">
    <property type="term" value="F:NADH dehydrogenase activity"/>
    <property type="evidence" value="ECO:0007669"/>
    <property type="project" value="TreeGrafter"/>
</dbReference>
<evidence type="ECO:0000256" key="5">
    <source>
        <dbReference type="ARBA" id="ARBA00022989"/>
    </source>
</evidence>